<keyword evidence="3" id="KW-1185">Reference proteome</keyword>
<evidence type="ECO:0000313" key="2">
    <source>
        <dbReference type="EMBL" id="KAJ7710547.1"/>
    </source>
</evidence>
<sequence length="407" mass="45309">MSRNNGEHTLHLDFGLESKLTEHDQSSTGTLRARKCEQNGSTKDEIRDEPSRGSPSCRHSSEGGIHPQKWAAQIKYELKVETTIGADFKDRISFELDREDGAGVLRKETKLRAEHRDSFKERESASDIDHCSALDLFASNMNTFYPQEAAVEPNHSQRDDFTVKTSSSTTTAVVGRQTGLNAAAIFTVVGVLKLFDLPSVKKNSLTAARVPYARVKINIKDLAYNLLTKFSADCVEHWIASPDSDIFGPGLGSCRSYTMGGDIPGESRITFQNHIDPAGTLSQHLGERVAHCVENNVAYLCVKKNKYGAKEPSRFRVGDIVEMGFELVAFRQMKRGEDGKHICKVVLQTLMFLDSSFAKMPSRKFVTASQKKPKQVPAKRKLEFADLSTDDEDDPDLTQTRESAWQG</sequence>
<protein>
    <submittedName>
        <fullName evidence="2">Uncharacterized protein</fullName>
    </submittedName>
</protein>
<name>A0AAD7H278_MYCRO</name>
<dbReference type="AlphaFoldDB" id="A0AAD7H278"/>
<feature type="compositionally biased region" description="Basic and acidic residues" evidence="1">
    <location>
        <begin position="1"/>
        <end position="25"/>
    </location>
</feature>
<dbReference type="Proteomes" id="UP001221757">
    <property type="component" value="Unassembled WGS sequence"/>
</dbReference>
<evidence type="ECO:0000313" key="3">
    <source>
        <dbReference type="Proteomes" id="UP001221757"/>
    </source>
</evidence>
<accession>A0AAD7H278</accession>
<feature type="region of interest" description="Disordered" evidence="1">
    <location>
        <begin position="366"/>
        <end position="407"/>
    </location>
</feature>
<feature type="region of interest" description="Disordered" evidence="1">
    <location>
        <begin position="1"/>
        <end position="65"/>
    </location>
</feature>
<feature type="compositionally biased region" description="Basic and acidic residues" evidence="1">
    <location>
        <begin position="34"/>
        <end position="51"/>
    </location>
</feature>
<reference evidence="2" key="1">
    <citation type="submission" date="2023-03" db="EMBL/GenBank/DDBJ databases">
        <title>Massive genome expansion in bonnet fungi (Mycena s.s.) driven by repeated elements and novel gene families across ecological guilds.</title>
        <authorList>
            <consortium name="Lawrence Berkeley National Laboratory"/>
            <person name="Harder C.B."/>
            <person name="Miyauchi S."/>
            <person name="Viragh M."/>
            <person name="Kuo A."/>
            <person name="Thoen E."/>
            <person name="Andreopoulos B."/>
            <person name="Lu D."/>
            <person name="Skrede I."/>
            <person name="Drula E."/>
            <person name="Henrissat B."/>
            <person name="Morin E."/>
            <person name="Kohler A."/>
            <person name="Barry K."/>
            <person name="LaButti K."/>
            <person name="Morin E."/>
            <person name="Salamov A."/>
            <person name="Lipzen A."/>
            <person name="Mereny Z."/>
            <person name="Hegedus B."/>
            <person name="Baldrian P."/>
            <person name="Stursova M."/>
            <person name="Weitz H."/>
            <person name="Taylor A."/>
            <person name="Grigoriev I.V."/>
            <person name="Nagy L.G."/>
            <person name="Martin F."/>
            <person name="Kauserud H."/>
        </authorList>
    </citation>
    <scope>NUCLEOTIDE SEQUENCE</scope>
    <source>
        <strain evidence="2">CBHHK067</strain>
    </source>
</reference>
<organism evidence="2 3">
    <name type="scientific">Mycena rosella</name>
    <name type="common">Pink bonnet</name>
    <name type="synonym">Agaricus rosellus</name>
    <dbReference type="NCBI Taxonomy" id="1033263"/>
    <lineage>
        <taxon>Eukaryota</taxon>
        <taxon>Fungi</taxon>
        <taxon>Dikarya</taxon>
        <taxon>Basidiomycota</taxon>
        <taxon>Agaricomycotina</taxon>
        <taxon>Agaricomycetes</taxon>
        <taxon>Agaricomycetidae</taxon>
        <taxon>Agaricales</taxon>
        <taxon>Marasmiineae</taxon>
        <taxon>Mycenaceae</taxon>
        <taxon>Mycena</taxon>
    </lineage>
</organism>
<evidence type="ECO:0000256" key="1">
    <source>
        <dbReference type="SAM" id="MobiDB-lite"/>
    </source>
</evidence>
<gene>
    <name evidence="2" type="ORF">B0H17DRAFT_1123683</name>
</gene>
<comment type="caution">
    <text evidence="2">The sequence shown here is derived from an EMBL/GenBank/DDBJ whole genome shotgun (WGS) entry which is preliminary data.</text>
</comment>
<dbReference type="EMBL" id="JARKIE010000001">
    <property type="protein sequence ID" value="KAJ7710547.1"/>
    <property type="molecule type" value="Genomic_DNA"/>
</dbReference>
<proteinExistence type="predicted"/>